<evidence type="ECO:0000313" key="2">
    <source>
        <dbReference type="EMBL" id="MDA6072015.1"/>
    </source>
</evidence>
<organism evidence="2 3">
    <name type="scientific">Flavobacterium azizsancarii</name>
    <dbReference type="NCBI Taxonomy" id="2961580"/>
    <lineage>
        <taxon>Bacteria</taxon>
        <taxon>Pseudomonadati</taxon>
        <taxon>Bacteroidota</taxon>
        <taxon>Flavobacteriia</taxon>
        <taxon>Flavobacteriales</taxon>
        <taxon>Flavobacteriaceae</taxon>
        <taxon>Flavobacterium</taxon>
    </lineage>
</organism>
<evidence type="ECO:0000256" key="1">
    <source>
        <dbReference type="SAM" id="Phobius"/>
    </source>
</evidence>
<sequence>MTITTQPLSDNEKKLLRRAFKIRLIFSILLISPVLFFIIDYVTSPYYDFELSFFPIALISLICFLVFKYVIPFYRRSYKNLKEVNKLIISTFVTNIESGWIYNGSRQYVIQTEYRRIDPWSLTILDNNPIFIFSEVYVGMPIEIHCLENNKTDILRIKKIVITKEVV</sequence>
<protein>
    <recommendedName>
        <fullName evidence="4">DUF304 domain-containing protein</fullName>
    </recommendedName>
</protein>
<keyword evidence="1" id="KW-1133">Transmembrane helix</keyword>
<dbReference type="EMBL" id="JAMZNK010000048">
    <property type="protein sequence ID" value="MDA6072015.1"/>
    <property type="molecule type" value="Genomic_DNA"/>
</dbReference>
<gene>
    <name evidence="2" type="ORF">NJT12_20530</name>
</gene>
<name>A0ABT4WHG1_9FLAO</name>
<keyword evidence="1" id="KW-0472">Membrane</keyword>
<comment type="caution">
    <text evidence="2">The sequence shown here is derived from an EMBL/GenBank/DDBJ whole genome shotgun (WGS) entry which is preliminary data.</text>
</comment>
<dbReference type="Proteomes" id="UP001212170">
    <property type="component" value="Unassembled WGS sequence"/>
</dbReference>
<accession>A0ABT4WHG1</accession>
<evidence type="ECO:0008006" key="4">
    <source>
        <dbReference type="Google" id="ProtNLM"/>
    </source>
</evidence>
<keyword evidence="3" id="KW-1185">Reference proteome</keyword>
<reference evidence="2 3" key="1">
    <citation type="journal article" date="2023" name="Chemosphere">
        <title>Whole genome analysis of Flavobacterium aziz-sancarii sp. nov., isolated from Ardley Island (Antarctica), revealed a rich resistome and bioremediation potential.</title>
        <authorList>
            <person name="Otur C."/>
            <person name="Okay S."/>
            <person name="Kurt-Kizildogan A."/>
        </authorList>
    </citation>
    <scope>NUCLEOTIDE SEQUENCE [LARGE SCALE GENOMIC DNA]</scope>
    <source>
        <strain evidence="2 3">AC</strain>
    </source>
</reference>
<dbReference type="RefSeq" id="WP_271337845.1">
    <property type="nucleotide sequence ID" value="NZ_JAMZNK010000048.1"/>
</dbReference>
<feature type="transmembrane region" description="Helical" evidence="1">
    <location>
        <begin position="20"/>
        <end position="39"/>
    </location>
</feature>
<evidence type="ECO:0000313" key="3">
    <source>
        <dbReference type="Proteomes" id="UP001212170"/>
    </source>
</evidence>
<keyword evidence="1" id="KW-0812">Transmembrane</keyword>
<feature type="transmembrane region" description="Helical" evidence="1">
    <location>
        <begin position="51"/>
        <end position="71"/>
    </location>
</feature>
<proteinExistence type="predicted"/>